<dbReference type="AlphaFoldDB" id="A0A147INB7"/>
<dbReference type="PANTHER" id="PTHR32303">
    <property type="entry name" value="QUINOPROTEIN ALCOHOL DEHYDROGENASE (CYTOCHROME C)"/>
    <property type="match status" value="1"/>
</dbReference>
<feature type="transmembrane region" description="Helical" evidence="5">
    <location>
        <begin position="41"/>
        <end position="58"/>
    </location>
</feature>
<evidence type="ECO:0000256" key="1">
    <source>
        <dbReference type="ARBA" id="ARBA00001931"/>
    </source>
</evidence>
<dbReference type="InterPro" id="IPR002372">
    <property type="entry name" value="PQQ_rpt_dom"/>
</dbReference>
<dbReference type="Pfam" id="PF01011">
    <property type="entry name" value="PQQ"/>
    <property type="match status" value="1"/>
</dbReference>
<evidence type="ECO:0000259" key="6">
    <source>
        <dbReference type="Pfam" id="PF01011"/>
    </source>
</evidence>
<comment type="caution">
    <text evidence="7">The sequence shown here is derived from an EMBL/GenBank/DDBJ whole genome shotgun (WGS) entry which is preliminary data.</text>
</comment>
<dbReference type="InterPro" id="IPR017511">
    <property type="entry name" value="PQQ_mDH"/>
</dbReference>
<keyword evidence="5" id="KW-0472">Membrane</keyword>
<feature type="transmembrane region" description="Helical" evidence="5">
    <location>
        <begin position="121"/>
        <end position="138"/>
    </location>
</feature>
<dbReference type="SUPFAM" id="SSF50998">
    <property type="entry name" value="Quinoprotein alcohol dehydrogenase-like"/>
    <property type="match status" value="1"/>
</dbReference>
<dbReference type="GO" id="GO:0048038">
    <property type="term" value="F:quinone binding"/>
    <property type="evidence" value="ECO:0007669"/>
    <property type="project" value="InterPro"/>
</dbReference>
<accession>A0A147INB7</accession>
<reference evidence="7 8" key="1">
    <citation type="journal article" date="2016" name="Front. Microbiol.">
        <title>Genomic Resource of Rice Seed Associated Bacteria.</title>
        <authorList>
            <person name="Midha S."/>
            <person name="Bansal K."/>
            <person name="Sharma S."/>
            <person name="Kumar N."/>
            <person name="Patil P.P."/>
            <person name="Chaudhry V."/>
            <person name="Patil P.B."/>
        </authorList>
    </citation>
    <scope>NUCLEOTIDE SEQUENCE [LARGE SCALE GENOMIC DNA]</scope>
    <source>
        <strain evidence="7 8">SB4</strain>
    </source>
</reference>
<dbReference type="Proteomes" id="UP000074072">
    <property type="component" value="Unassembled WGS sequence"/>
</dbReference>
<evidence type="ECO:0000256" key="4">
    <source>
        <dbReference type="SAM" id="MobiDB-lite"/>
    </source>
</evidence>
<dbReference type="GO" id="GO:0016020">
    <property type="term" value="C:membrane"/>
    <property type="evidence" value="ECO:0007669"/>
    <property type="project" value="InterPro"/>
</dbReference>
<dbReference type="CDD" id="cd10280">
    <property type="entry name" value="PQQ_mGDH"/>
    <property type="match status" value="1"/>
</dbReference>
<feature type="domain" description="Pyrrolo-quinoline quinone repeat" evidence="6">
    <location>
        <begin position="165"/>
        <end position="768"/>
    </location>
</feature>
<comment type="cofactor">
    <cofactor evidence="1">
        <name>pyrroloquinoline quinone</name>
        <dbReference type="ChEBI" id="CHEBI:58442"/>
    </cofactor>
</comment>
<dbReference type="Gene3D" id="2.140.10.10">
    <property type="entry name" value="Quinoprotein alcohol dehydrogenase-like superfamily"/>
    <property type="match status" value="2"/>
</dbReference>
<protein>
    <submittedName>
        <fullName evidence="7">Dehydrogenase</fullName>
    </submittedName>
</protein>
<feature type="region of interest" description="Disordered" evidence="4">
    <location>
        <begin position="511"/>
        <end position="532"/>
    </location>
</feature>
<proteinExistence type="inferred from homology"/>
<evidence type="ECO:0000313" key="8">
    <source>
        <dbReference type="Proteomes" id="UP000074072"/>
    </source>
</evidence>
<dbReference type="SMART" id="SM00564">
    <property type="entry name" value="PQQ"/>
    <property type="match status" value="4"/>
</dbReference>
<gene>
    <name evidence="7" type="ORF">SB4_14895</name>
</gene>
<dbReference type="OrthoDB" id="9794322at2"/>
<keyword evidence="3" id="KW-0560">Oxidoreductase</keyword>
<evidence type="ECO:0000256" key="2">
    <source>
        <dbReference type="ARBA" id="ARBA00008156"/>
    </source>
</evidence>
<comment type="similarity">
    <text evidence="2">Belongs to the bacterial PQQ dehydrogenase family.</text>
</comment>
<feature type="transmembrane region" description="Helical" evidence="5">
    <location>
        <begin position="65"/>
        <end position="83"/>
    </location>
</feature>
<dbReference type="EMBL" id="LDTE01000101">
    <property type="protein sequence ID" value="KTT96702.1"/>
    <property type="molecule type" value="Genomic_DNA"/>
</dbReference>
<dbReference type="PATRIC" id="fig|33051.4.peg.383"/>
<organism evidence="7 8">
    <name type="scientific">Sphingomonas sanguinis</name>
    <dbReference type="NCBI Taxonomy" id="33051"/>
    <lineage>
        <taxon>Bacteria</taxon>
        <taxon>Pseudomonadati</taxon>
        <taxon>Pseudomonadota</taxon>
        <taxon>Alphaproteobacteria</taxon>
        <taxon>Sphingomonadales</taxon>
        <taxon>Sphingomonadaceae</taxon>
        <taxon>Sphingomonas</taxon>
    </lineage>
</organism>
<dbReference type="InterPro" id="IPR018391">
    <property type="entry name" value="PQQ_b-propeller_rpt"/>
</dbReference>
<feature type="transmembrane region" description="Helical" evidence="5">
    <location>
        <begin position="89"/>
        <end position="109"/>
    </location>
</feature>
<keyword evidence="5" id="KW-0812">Transmembrane</keyword>
<feature type="transmembrane region" description="Helical" evidence="5">
    <location>
        <begin position="12"/>
        <end position="35"/>
    </location>
</feature>
<dbReference type="GO" id="GO:0008876">
    <property type="term" value="F:quinoprotein glucose dehydrogenase activity"/>
    <property type="evidence" value="ECO:0007669"/>
    <property type="project" value="TreeGrafter"/>
</dbReference>
<evidence type="ECO:0000256" key="5">
    <source>
        <dbReference type="SAM" id="Phobius"/>
    </source>
</evidence>
<sequence>MRGGGSAKKWGARILGWVLALLGGFFAVAGGYLALLGGSPYYVLTGLAMILSGALIGRGDVRGRWLYVAIWLATLIWAIWEVGFDLLQLVPRVVAPTVLLIPVILPWLIAAMRTPKARTRAMPAALGIIALMLAVPVLKSRPAEAQDPVLPATLPVAAQAPVGDWTDYGGTLSGQRYSALSQITPANVGKLELAWTQRTGDLPDRAESVEHKREYHSEATPIHIGDTLYTCTPHSIVQAIDATTGRTKWSWKDQVSRQGNSYLVCRGVAFYQAPEGTPCPRRIFAPTFDARMMALDADTGKPCPGFGTNGAIDLRQNMGVSGPADQISTSPPVVANGRLIVGERIVDNVNRNISSGVVRAYDPITGAGIWAWDVGRSQDAIPPLPAGETYTRGTPNVWGAMTADPANGLVYLGTGNASPDYWIGWRRPFDDRFGTAIVALEIATGKLRWVRQLVHRDMWDMDIPIGPSLFDYRAPNGQTIPALIQTTKMGQVYFLNRLTGAPITPIVERPARQDGATPGVKVSPTQPWSVGLPSFTPPAPTEVSTWGATPIDQLFCRIDIRRAQGTGIYQPTGLRPIIGHPAFDGVTDWGGAALDPVRQIFTVNTMEMPFKIWLMRRDDPRVKKYMEKKKGGENAREPNLQTQYNTPYVAVVAAWIGMFGAPCNAPPWGHLTAVDLNTRQVVWKKVLGTAQDTGLFGSHLGVPIKTGVPNLGGSIITASGVVFIGATTDQYLRAYDLKSGKVLWRARLPAGAQATPMTYRGRDGRQYVVITAGGHGALGTRYGDYTMAFALPKGV</sequence>
<dbReference type="PANTHER" id="PTHR32303:SF4">
    <property type="entry name" value="QUINOPROTEIN GLUCOSE DEHYDROGENASE"/>
    <property type="match status" value="1"/>
</dbReference>
<evidence type="ECO:0000256" key="3">
    <source>
        <dbReference type="ARBA" id="ARBA00023002"/>
    </source>
</evidence>
<evidence type="ECO:0000313" key="7">
    <source>
        <dbReference type="EMBL" id="KTT96702.1"/>
    </source>
</evidence>
<dbReference type="RefSeq" id="WP_058753185.1">
    <property type="nucleotide sequence ID" value="NZ_LDTE01000101.1"/>
</dbReference>
<name>A0A147INB7_9SPHN</name>
<dbReference type="InterPro" id="IPR011047">
    <property type="entry name" value="Quinoprotein_ADH-like_sf"/>
</dbReference>
<keyword evidence="5" id="KW-1133">Transmembrane helix</keyword>
<dbReference type="NCBIfam" id="TIGR03074">
    <property type="entry name" value="PQQ_membr_DH"/>
    <property type="match status" value="1"/>
</dbReference>